<protein>
    <recommendedName>
        <fullName evidence="28">RNA polymerase II subunit B1 CTD phosphatase RPAP2 homolog</fullName>
        <ecNumber evidence="28">3.1.3.16</ecNumber>
    </recommendedName>
</protein>
<keyword evidence="8 27" id="KW-0645">Protease</keyword>
<evidence type="ECO:0000256" key="2">
    <source>
        <dbReference type="ARBA" id="ARBA00004123"/>
    </source>
</evidence>
<evidence type="ECO:0000256" key="10">
    <source>
        <dbReference type="ARBA" id="ARBA00022771"/>
    </source>
</evidence>
<dbReference type="Pfam" id="PF01088">
    <property type="entry name" value="Peptidase_C12"/>
    <property type="match status" value="1"/>
</dbReference>
<evidence type="ECO:0000256" key="14">
    <source>
        <dbReference type="ARBA" id="ARBA00022833"/>
    </source>
</evidence>
<dbReference type="GO" id="GO:0005634">
    <property type="term" value="C:nucleus"/>
    <property type="evidence" value="ECO:0007669"/>
    <property type="project" value="UniProtKB-SubCell"/>
</dbReference>
<feature type="domain" description="RTR1-type" evidence="30">
    <location>
        <begin position="60"/>
        <end position="143"/>
    </location>
</feature>
<dbReference type="EMBL" id="KB102164">
    <property type="protein sequence ID" value="ELK35751.1"/>
    <property type="molecule type" value="Genomic_DNA"/>
</dbReference>
<keyword evidence="20 28" id="KW-0539">Nucleus</keyword>
<feature type="compositionally biased region" description="Polar residues" evidence="29">
    <location>
        <begin position="402"/>
        <end position="416"/>
    </location>
</feature>
<feature type="active site" description="Nucleophile" evidence="27">
    <location>
        <position position="646"/>
    </location>
</feature>
<keyword evidence="18" id="KW-0175">Coiled coil</keyword>
<dbReference type="PANTHER" id="PTHR14732">
    <property type="entry name" value="RNA POLYMERASE II SUBUNIT B1 CTD PHOSPHATASE RPAP2-RELATED"/>
    <property type="match status" value="1"/>
</dbReference>
<dbReference type="eggNOG" id="KOG4780">
    <property type="taxonomic scope" value="Eukaryota"/>
</dbReference>
<keyword evidence="12 27" id="KW-0378">Hydrolase</keyword>
<evidence type="ECO:0000256" key="25">
    <source>
        <dbReference type="ARBA" id="ARBA00062672"/>
    </source>
</evidence>
<gene>
    <name evidence="32" type="ORF">MDA_GLEAN10013628</name>
</gene>
<evidence type="ECO:0000256" key="9">
    <source>
        <dbReference type="ARBA" id="ARBA00022723"/>
    </source>
</evidence>
<evidence type="ECO:0000256" key="11">
    <source>
        <dbReference type="ARBA" id="ARBA00022786"/>
    </source>
</evidence>
<evidence type="ECO:0000256" key="29">
    <source>
        <dbReference type="SAM" id="MobiDB-lite"/>
    </source>
</evidence>
<evidence type="ECO:0000259" key="31">
    <source>
        <dbReference type="PROSITE" id="PS52048"/>
    </source>
</evidence>
<keyword evidence="15 28" id="KW-0904">Protein phosphatase</keyword>
<evidence type="ECO:0000256" key="26">
    <source>
        <dbReference type="PROSITE-ProRule" id="PRU00812"/>
    </source>
</evidence>
<evidence type="ECO:0000256" key="12">
    <source>
        <dbReference type="ARBA" id="ARBA00022801"/>
    </source>
</evidence>
<evidence type="ECO:0000256" key="19">
    <source>
        <dbReference type="ARBA" id="ARBA00023163"/>
    </source>
</evidence>
<feature type="region of interest" description="Disordered" evidence="29">
    <location>
        <begin position="397"/>
        <end position="419"/>
    </location>
</feature>
<feature type="active site" description="Proton donor" evidence="27">
    <location>
        <position position="720"/>
    </location>
</feature>
<dbReference type="AlphaFoldDB" id="L5MBI6"/>
<keyword evidence="17" id="KW-0805">Transcription regulation</keyword>
<dbReference type="GO" id="GO:0004843">
    <property type="term" value="F:cysteine-type deubiquitinase activity"/>
    <property type="evidence" value="ECO:0007669"/>
    <property type="project" value="UniProtKB-UniRule"/>
</dbReference>
<evidence type="ECO:0000256" key="13">
    <source>
        <dbReference type="ARBA" id="ARBA00022807"/>
    </source>
</evidence>
<comment type="function">
    <text evidence="22">Protein phosphatase that displays CTD phosphatase activity and regulates transcription of snRNA genes. Recognizes and binds phosphorylated 'Ser-7' of the C-terminal heptapeptide repeat domain (CTD) of the largest RNA polymerase II subunit POLR2A, and mediates dephosphorylation of 'Ser-5' of the CTD, thereby promoting transcription of snRNA genes. Downstream of EIF2AK3/PERK, dephosphorylates ERN1, a sensor for the endoplasmic reticulum unfolded protein response (UPR), to abort failed ER-stress adaptation and trigger apoptosis.</text>
</comment>
<dbReference type="InterPro" id="IPR038534">
    <property type="entry name" value="Rtr1/RPAP2_sf"/>
</dbReference>
<keyword evidence="10 28" id="KW-0863">Zinc-finger</keyword>
<evidence type="ECO:0000256" key="7">
    <source>
        <dbReference type="ARBA" id="ARBA00022553"/>
    </source>
</evidence>
<keyword evidence="6" id="KW-0963">Cytoplasm</keyword>
<dbReference type="FunFam" id="3.40.532.10:FF:000005">
    <property type="entry name" value="Ubiquitin carboxyl-terminal hydrolase"/>
    <property type="match status" value="1"/>
</dbReference>
<dbReference type="PRINTS" id="PR00707">
    <property type="entry name" value="UBCTHYDRLASE"/>
</dbReference>
<dbReference type="Gene3D" id="3.40.532.10">
    <property type="entry name" value="Peptidase C12, ubiquitin carboxyl-terminal hydrolase"/>
    <property type="match status" value="1"/>
</dbReference>
<comment type="similarity">
    <text evidence="4 26 28">Belongs to the RPAP2 family.</text>
</comment>
<dbReference type="InterPro" id="IPR038765">
    <property type="entry name" value="Papain-like_cys_pep_sf"/>
</dbReference>
<dbReference type="Pfam" id="PF04181">
    <property type="entry name" value="RPAP2_Rtr1"/>
    <property type="match status" value="1"/>
</dbReference>
<keyword evidence="19" id="KW-0804">Transcription</keyword>
<dbReference type="InterPro" id="IPR001578">
    <property type="entry name" value="Peptidase_C12_UCH"/>
</dbReference>
<dbReference type="SUPFAM" id="SSF54001">
    <property type="entry name" value="Cysteine proteinases"/>
    <property type="match status" value="1"/>
</dbReference>
<dbReference type="PANTHER" id="PTHR14732:SF0">
    <property type="entry name" value="RNA POLYMERASE II SUBUNIT B1 CTD PHOSPHATASE RPAP2-RELATED"/>
    <property type="match status" value="1"/>
</dbReference>
<evidence type="ECO:0000256" key="16">
    <source>
        <dbReference type="ARBA" id="ARBA00022990"/>
    </source>
</evidence>
<dbReference type="InterPro" id="IPR036959">
    <property type="entry name" value="Peptidase_C12_UCH_sf"/>
</dbReference>
<evidence type="ECO:0000256" key="17">
    <source>
        <dbReference type="ARBA" id="ARBA00023015"/>
    </source>
</evidence>
<dbReference type="GO" id="GO:0016579">
    <property type="term" value="P:protein deubiquitination"/>
    <property type="evidence" value="ECO:0007669"/>
    <property type="project" value="UniProtKB-ARBA"/>
</dbReference>
<dbReference type="InterPro" id="IPR007308">
    <property type="entry name" value="Rtr1/RPAP2_dom"/>
</dbReference>
<dbReference type="InterPro" id="IPR039693">
    <property type="entry name" value="Rtr1/RPAP2"/>
</dbReference>
<keyword evidence="33" id="KW-1185">Reference proteome</keyword>
<comment type="catalytic activity">
    <reaction evidence="24 28">
        <text>O-phospho-L-threonyl-[protein] + H2O = L-threonyl-[protein] + phosphate</text>
        <dbReference type="Rhea" id="RHEA:47004"/>
        <dbReference type="Rhea" id="RHEA-COMP:11060"/>
        <dbReference type="Rhea" id="RHEA-COMP:11605"/>
        <dbReference type="ChEBI" id="CHEBI:15377"/>
        <dbReference type="ChEBI" id="CHEBI:30013"/>
        <dbReference type="ChEBI" id="CHEBI:43474"/>
        <dbReference type="ChEBI" id="CHEBI:61977"/>
        <dbReference type="EC" id="3.1.3.16"/>
    </reaction>
</comment>
<evidence type="ECO:0000256" key="18">
    <source>
        <dbReference type="ARBA" id="ARBA00023054"/>
    </source>
</evidence>
<feature type="site" description="Transition state stabilizer" evidence="27">
    <location>
        <position position="640"/>
    </location>
</feature>
<dbReference type="GO" id="GO:0043175">
    <property type="term" value="F:RNA polymerase core enzyme binding"/>
    <property type="evidence" value="ECO:0007669"/>
    <property type="project" value="UniProtKB-UniRule"/>
</dbReference>
<comment type="subunit">
    <text evidence="25">Preferentially binds diubiquitin; the interaction does not hydrolyze diubiquitin but, in vitro, inhibits the hydrolyzing activity on other substrates.</text>
</comment>
<reference evidence="33" key="1">
    <citation type="journal article" date="2013" name="Science">
        <title>Comparative analysis of bat genomes provides insight into the evolution of flight and immunity.</title>
        <authorList>
            <person name="Zhang G."/>
            <person name="Cowled C."/>
            <person name="Shi Z."/>
            <person name="Huang Z."/>
            <person name="Bishop-Lilly K.A."/>
            <person name="Fang X."/>
            <person name="Wynne J.W."/>
            <person name="Xiong Z."/>
            <person name="Baker M.L."/>
            <person name="Zhao W."/>
            <person name="Tachedjian M."/>
            <person name="Zhu Y."/>
            <person name="Zhou P."/>
            <person name="Jiang X."/>
            <person name="Ng J."/>
            <person name="Yang L."/>
            <person name="Wu L."/>
            <person name="Xiao J."/>
            <person name="Feng Y."/>
            <person name="Chen Y."/>
            <person name="Sun X."/>
            <person name="Zhang Y."/>
            <person name="Marsh G.A."/>
            <person name="Crameri G."/>
            <person name="Broder C.C."/>
            <person name="Frey K.G."/>
            <person name="Wang L.F."/>
            <person name="Wang J."/>
        </authorList>
    </citation>
    <scope>NUCLEOTIDE SEQUENCE [LARGE SCALE GENOMIC DNA]</scope>
</reference>
<evidence type="ECO:0000256" key="8">
    <source>
        <dbReference type="ARBA" id="ARBA00022670"/>
    </source>
</evidence>
<dbReference type="FunFam" id="1.25.40.820:FF:000001">
    <property type="entry name" value="RNA polymerase II subunit B1 CTD phosphatase Rpap2"/>
    <property type="match status" value="1"/>
</dbReference>
<evidence type="ECO:0000256" key="24">
    <source>
        <dbReference type="ARBA" id="ARBA00048336"/>
    </source>
</evidence>
<evidence type="ECO:0000256" key="21">
    <source>
        <dbReference type="ARBA" id="ARBA00025886"/>
    </source>
</evidence>
<dbReference type="GO" id="GO:0008270">
    <property type="term" value="F:zinc ion binding"/>
    <property type="evidence" value="ECO:0007669"/>
    <property type="project" value="UniProtKB-KW"/>
</dbReference>
<evidence type="ECO:0000256" key="23">
    <source>
        <dbReference type="ARBA" id="ARBA00047761"/>
    </source>
</evidence>
<evidence type="ECO:0000256" key="1">
    <source>
        <dbReference type="ARBA" id="ARBA00000707"/>
    </source>
</evidence>
<organism evidence="32 33">
    <name type="scientific">Myotis davidii</name>
    <name type="common">David's myotis</name>
    <dbReference type="NCBI Taxonomy" id="225400"/>
    <lineage>
        <taxon>Eukaryota</taxon>
        <taxon>Metazoa</taxon>
        <taxon>Chordata</taxon>
        <taxon>Craniata</taxon>
        <taxon>Vertebrata</taxon>
        <taxon>Euteleostomi</taxon>
        <taxon>Mammalia</taxon>
        <taxon>Eutheria</taxon>
        <taxon>Laurasiatheria</taxon>
        <taxon>Chiroptera</taxon>
        <taxon>Yangochiroptera</taxon>
        <taxon>Vespertilionidae</taxon>
        <taxon>Myotis</taxon>
    </lineage>
</organism>
<evidence type="ECO:0000256" key="22">
    <source>
        <dbReference type="ARBA" id="ARBA00045547"/>
    </source>
</evidence>
<evidence type="ECO:0000313" key="33">
    <source>
        <dbReference type="Proteomes" id="UP000010556"/>
    </source>
</evidence>
<dbReference type="Gene3D" id="1.25.40.820">
    <property type="match status" value="1"/>
</dbReference>
<dbReference type="InterPro" id="IPR057254">
    <property type="entry name" value="UCH_AS"/>
</dbReference>
<evidence type="ECO:0000256" key="28">
    <source>
        <dbReference type="RuleBase" id="RU367080"/>
    </source>
</evidence>
<evidence type="ECO:0000256" key="4">
    <source>
        <dbReference type="ARBA" id="ARBA00005676"/>
    </source>
</evidence>
<dbReference type="PROSITE" id="PS51479">
    <property type="entry name" value="ZF_RTR1"/>
    <property type="match status" value="1"/>
</dbReference>
<dbReference type="CDD" id="cd09616">
    <property type="entry name" value="Peptidase_C12_UCH_L1_L3"/>
    <property type="match status" value="1"/>
</dbReference>
<feature type="compositionally biased region" description="Basic residues" evidence="29">
    <location>
        <begin position="12"/>
        <end position="21"/>
    </location>
</feature>
<keyword evidence="14 28" id="KW-0862">Zinc</keyword>
<dbReference type="Proteomes" id="UP000010556">
    <property type="component" value="Unassembled WGS sequence"/>
</dbReference>
<accession>L5MBI6</accession>
<keyword evidence="7" id="KW-0597">Phosphoprotein</keyword>
<evidence type="ECO:0000256" key="5">
    <source>
        <dbReference type="ARBA" id="ARBA00009326"/>
    </source>
</evidence>
<dbReference type="PROSITE" id="PS00140">
    <property type="entry name" value="UCH_1"/>
    <property type="match status" value="1"/>
</dbReference>
<evidence type="ECO:0000256" key="3">
    <source>
        <dbReference type="ARBA" id="ARBA00004496"/>
    </source>
</evidence>
<evidence type="ECO:0000313" key="32">
    <source>
        <dbReference type="EMBL" id="ELK35751.1"/>
    </source>
</evidence>
<comment type="similarity">
    <text evidence="5 27">Belongs to the peptidase C12 family.</text>
</comment>
<keyword evidence="9 28" id="KW-0479">Metal-binding</keyword>
<dbReference type="EC" id="3.1.3.16" evidence="28"/>
<evidence type="ECO:0000256" key="27">
    <source>
        <dbReference type="PROSITE-ProRule" id="PRU01393"/>
    </source>
</evidence>
<feature type="domain" description="UCH catalytic" evidence="31">
    <location>
        <begin position="555"/>
        <end position="780"/>
    </location>
</feature>
<dbReference type="GO" id="GO:0005737">
    <property type="term" value="C:cytoplasm"/>
    <property type="evidence" value="ECO:0007669"/>
    <property type="project" value="UniProtKB-SubCell"/>
</dbReference>
<evidence type="ECO:0000256" key="6">
    <source>
        <dbReference type="ARBA" id="ARBA00022490"/>
    </source>
</evidence>
<comment type="subunit">
    <text evidence="21">Associates with the RNA polymerase II complex. Interacts with transcribing RNA polymerase II phosphorylated on 'Ser-7' on CTD.</text>
</comment>
<evidence type="ECO:0000256" key="20">
    <source>
        <dbReference type="ARBA" id="ARBA00023242"/>
    </source>
</evidence>
<keyword evidence="16" id="KW-0007">Acetylation</keyword>
<comment type="catalytic activity">
    <reaction evidence="23 28">
        <text>O-phospho-L-seryl-[protein] + H2O = L-seryl-[protein] + phosphate</text>
        <dbReference type="Rhea" id="RHEA:20629"/>
        <dbReference type="Rhea" id="RHEA-COMP:9863"/>
        <dbReference type="Rhea" id="RHEA-COMP:11604"/>
        <dbReference type="ChEBI" id="CHEBI:15377"/>
        <dbReference type="ChEBI" id="CHEBI:29999"/>
        <dbReference type="ChEBI" id="CHEBI:43474"/>
        <dbReference type="ChEBI" id="CHEBI:83421"/>
        <dbReference type="EC" id="3.1.3.16"/>
    </reaction>
</comment>
<dbReference type="PROSITE" id="PS52048">
    <property type="entry name" value="UCH_DOMAIN"/>
    <property type="match status" value="1"/>
</dbReference>
<keyword evidence="11 27" id="KW-0833">Ubl conjugation pathway</keyword>
<name>L5MBI6_MYODS</name>
<proteinExistence type="inferred from homology"/>
<dbReference type="GO" id="GO:0008420">
    <property type="term" value="F:RNA polymerase II CTD heptapeptide repeat phosphatase activity"/>
    <property type="evidence" value="ECO:0007669"/>
    <property type="project" value="UniProtKB-UniRule"/>
</dbReference>
<keyword evidence="13 27" id="KW-0788">Thiol protease</keyword>
<sequence length="781" mass="88486">MAESAGVSPAGRKARAHRASRKAAAELEETVRKKIEFERKALHIVEQLLEENITEEFLMECGKCITPAHYSDVVDEHSIIKLCGYPLCHKKLGIVPKQKYKISTKTNTVYDITERKCFCSNFCYKASKFFEAQIPKTPVWVQEEERHPDFQLLQEGQSGHSGEEVQLCSKTIKTSDVDNPGHIEKQYESNSSSMLLSCTADSSSDNEQDFISSILPGNRPNAMGIRQQLHIKSIMKKKARQKSNFKQKDKEQAVISITEQLGNCRLDSQEKAATCELPLQKVNTQVSLNNPSRENSDASEIPENKYNSSEITLVGISKKSAEHFKRKFVKSNQVSRSVSSSVQVCPEVAKANLLKVLKEILIEWKTEETLRFLYGQNYASVCLKPSSVPLVKEKDLDEDDINSNPDSHSPTLQDSQDSLDESLPFRASDTAIKPLPSYESLKKETETLNLRIREFYRGQYVLNEETTKSQDSEEHDPTFPLIDSSSQNQIRKHIVLEKLSMVLPGLLGPLQITLGDIYTQLKNLVQTFRLTNRNIIHKPAEWTLIAMVLLSLLTSILGIQKHSQENMVFFLKQLGLHPKWQFVDVYGMDPELLSMVPRPVCAVLLLFPITEKYEVFRTEEEEKIKSQGQDVKSSVYFMKQTISNACGTIGLIHAIANNKDKMHFESGSTLKKFLEESVSMSPEERARYLENYDAIRVTHETSAHEGQTEAPNIDEKVDLHFIALVHVDGHLYELDGRKPFPINHGETSDETLLEDAIEVCKKFMERDPDELRFNAIALSAA</sequence>
<feature type="site" description="Important for enzyme activity" evidence="27">
    <location>
        <position position="735"/>
    </location>
</feature>
<comment type="subcellular location">
    <subcellularLocation>
        <location evidence="3">Cytoplasm</location>
    </subcellularLocation>
    <subcellularLocation>
        <location evidence="2 28">Nucleus</location>
    </subcellularLocation>
</comment>
<evidence type="ECO:0000256" key="15">
    <source>
        <dbReference type="ARBA" id="ARBA00022912"/>
    </source>
</evidence>
<evidence type="ECO:0000259" key="30">
    <source>
        <dbReference type="PROSITE" id="PS51479"/>
    </source>
</evidence>
<feature type="region of interest" description="Disordered" evidence="29">
    <location>
        <begin position="1"/>
        <end position="21"/>
    </location>
</feature>
<comment type="catalytic activity">
    <reaction evidence="1 27">
        <text>Thiol-dependent hydrolysis of ester, thioester, amide, peptide and isopeptide bonds formed by the C-terminal Gly of ubiquitin (a 76-residue protein attached to proteins as an intracellular targeting signal).</text>
        <dbReference type="EC" id="3.4.19.12"/>
    </reaction>
</comment>
<dbReference type="GO" id="GO:0006511">
    <property type="term" value="P:ubiquitin-dependent protein catabolic process"/>
    <property type="evidence" value="ECO:0007669"/>
    <property type="project" value="UniProtKB-UniRule"/>
</dbReference>